<proteinExistence type="predicted"/>
<dbReference type="AlphaFoldDB" id="A0A0E9QRA2"/>
<sequence>MTSFIIYPNECSHPFEAN</sequence>
<accession>A0A0E9QRA2</accession>
<evidence type="ECO:0000313" key="1">
    <source>
        <dbReference type="EMBL" id="JAH19486.1"/>
    </source>
</evidence>
<organism evidence="1">
    <name type="scientific">Anguilla anguilla</name>
    <name type="common">European freshwater eel</name>
    <name type="synonym">Muraena anguilla</name>
    <dbReference type="NCBI Taxonomy" id="7936"/>
    <lineage>
        <taxon>Eukaryota</taxon>
        <taxon>Metazoa</taxon>
        <taxon>Chordata</taxon>
        <taxon>Craniata</taxon>
        <taxon>Vertebrata</taxon>
        <taxon>Euteleostomi</taxon>
        <taxon>Actinopterygii</taxon>
        <taxon>Neopterygii</taxon>
        <taxon>Teleostei</taxon>
        <taxon>Anguilliformes</taxon>
        <taxon>Anguillidae</taxon>
        <taxon>Anguilla</taxon>
    </lineage>
</organism>
<reference evidence="1" key="2">
    <citation type="journal article" date="2015" name="Fish Shellfish Immunol.">
        <title>Early steps in the European eel (Anguilla anguilla)-Vibrio vulnificus interaction in the gills: Role of the RtxA13 toxin.</title>
        <authorList>
            <person name="Callol A."/>
            <person name="Pajuelo D."/>
            <person name="Ebbesson L."/>
            <person name="Teles M."/>
            <person name="MacKenzie S."/>
            <person name="Amaro C."/>
        </authorList>
    </citation>
    <scope>NUCLEOTIDE SEQUENCE</scope>
</reference>
<reference evidence="1" key="1">
    <citation type="submission" date="2014-11" db="EMBL/GenBank/DDBJ databases">
        <authorList>
            <person name="Amaro Gonzalez C."/>
        </authorList>
    </citation>
    <scope>NUCLEOTIDE SEQUENCE</scope>
</reference>
<name>A0A0E9QRA2_ANGAN</name>
<protein>
    <submittedName>
        <fullName evidence="1">Uncharacterized protein</fullName>
    </submittedName>
</protein>
<dbReference type="EMBL" id="GBXM01089091">
    <property type="protein sequence ID" value="JAH19486.1"/>
    <property type="molecule type" value="Transcribed_RNA"/>
</dbReference>